<dbReference type="PANTHER" id="PTHR14098:SF2">
    <property type="entry name" value="CYTOKINE-DEPENDENT HEMATOPOIETIC CELL LINKER"/>
    <property type="match status" value="1"/>
</dbReference>
<organism evidence="5 6">
    <name type="scientific">Knipowitschia caucasica</name>
    <name type="common">Caucasian dwarf goby</name>
    <name type="synonym">Pomatoschistus caucasicus</name>
    <dbReference type="NCBI Taxonomy" id="637954"/>
    <lineage>
        <taxon>Eukaryota</taxon>
        <taxon>Metazoa</taxon>
        <taxon>Chordata</taxon>
        <taxon>Craniata</taxon>
        <taxon>Vertebrata</taxon>
        <taxon>Euteleostomi</taxon>
        <taxon>Actinopterygii</taxon>
        <taxon>Neopterygii</taxon>
        <taxon>Teleostei</taxon>
        <taxon>Neoteleostei</taxon>
        <taxon>Acanthomorphata</taxon>
        <taxon>Gobiaria</taxon>
        <taxon>Gobiiformes</taxon>
        <taxon>Gobioidei</taxon>
        <taxon>Gobiidae</taxon>
        <taxon>Gobiinae</taxon>
        <taxon>Knipowitschia</taxon>
    </lineage>
</organism>
<dbReference type="PROSITE" id="PS50001">
    <property type="entry name" value="SH2"/>
    <property type="match status" value="1"/>
</dbReference>
<keyword evidence="1 2" id="KW-0727">SH2 domain</keyword>
<feature type="region of interest" description="Disordered" evidence="3">
    <location>
        <begin position="1"/>
        <end position="97"/>
    </location>
</feature>
<dbReference type="Gene3D" id="3.30.505.10">
    <property type="entry name" value="SH2 domain"/>
    <property type="match status" value="1"/>
</dbReference>
<dbReference type="InterPro" id="IPR036860">
    <property type="entry name" value="SH2_dom_sf"/>
</dbReference>
<protein>
    <recommendedName>
        <fullName evidence="4">SH2 domain-containing protein</fullName>
    </recommendedName>
</protein>
<dbReference type="InterPro" id="IPR000980">
    <property type="entry name" value="SH2"/>
</dbReference>
<evidence type="ECO:0000259" key="4">
    <source>
        <dbReference type="PROSITE" id="PS50001"/>
    </source>
</evidence>
<evidence type="ECO:0000256" key="2">
    <source>
        <dbReference type="PROSITE-ProRule" id="PRU00191"/>
    </source>
</evidence>
<sequence>MPKSELGKDVNRTQWRQKQRSGNQTYPLEPYYDTVDDQEPVHNVHLQPARPTHHEREYADRDLPRSSSAQSLSSDLTTNNSTNHTTYPPRKTSTKPAPIINRALKPGRKKHSAANISLTMNQHAGPPSRRCSPSPHFPSELVMQLNEMVLQESPRRLQQNTTTHVSEFSSNCLDPHNERTRVIFDLEAKHIAKRWSNEELDSDVTEGDHHQYPPTRDNFVSMGESQTHKDDGWNIGSCSRTDAEHALHLVNKDGAFLVRDCSLGSSSEPLVLSVYHEKKVYNVKIRYIESLCKFALGTGQRYNEMFDSVSGIIKFHSIYPIALICAKQAPGSRSPDNCVLTIPVTREDVDRLLQ</sequence>
<name>A0AAV2MKE5_KNICA</name>
<dbReference type="FunFam" id="3.30.505.10:FF:000016">
    <property type="entry name" value="B-cell linker protein isoform 2"/>
    <property type="match status" value="1"/>
</dbReference>
<dbReference type="EMBL" id="OZ035830">
    <property type="protein sequence ID" value="CAL1613919.1"/>
    <property type="molecule type" value="Genomic_DNA"/>
</dbReference>
<feature type="compositionally biased region" description="Low complexity" evidence="3">
    <location>
        <begin position="66"/>
        <end position="86"/>
    </location>
</feature>
<keyword evidence="6" id="KW-1185">Reference proteome</keyword>
<dbReference type="Proteomes" id="UP001497482">
    <property type="component" value="Chromosome 8"/>
</dbReference>
<reference evidence="5 6" key="1">
    <citation type="submission" date="2024-04" db="EMBL/GenBank/DDBJ databases">
        <authorList>
            <person name="Waldvogel A.-M."/>
            <person name="Schoenle A."/>
        </authorList>
    </citation>
    <scope>NUCLEOTIDE SEQUENCE [LARGE SCALE GENOMIC DNA]</scope>
</reference>
<dbReference type="GO" id="GO:0035556">
    <property type="term" value="P:intracellular signal transduction"/>
    <property type="evidence" value="ECO:0007669"/>
    <property type="project" value="TreeGrafter"/>
</dbReference>
<dbReference type="SMART" id="SM00252">
    <property type="entry name" value="SH2"/>
    <property type="match status" value="1"/>
</dbReference>
<gene>
    <name evidence="5" type="ORF">KC01_LOCUS40043</name>
</gene>
<dbReference type="SUPFAM" id="SSF55550">
    <property type="entry name" value="SH2 domain"/>
    <property type="match status" value="1"/>
</dbReference>
<dbReference type="InterPro" id="IPR051751">
    <property type="entry name" value="Immunoreceptor_sig_adapters"/>
</dbReference>
<evidence type="ECO:0000256" key="3">
    <source>
        <dbReference type="SAM" id="MobiDB-lite"/>
    </source>
</evidence>
<dbReference type="Pfam" id="PF00017">
    <property type="entry name" value="SH2"/>
    <property type="match status" value="1"/>
</dbReference>
<feature type="domain" description="SH2" evidence="4">
    <location>
        <begin position="233"/>
        <end position="344"/>
    </location>
</feature>
<dbReference type="AlphaFoldDB" id="A0AAV2MKE5"/>
<evidence type="ECO:0000256" key="1">
    <source>
        <dbReference type="ARBA" id="ARBA00022999"/>
    </source>
</evidence>
<feature type="compositionally biased region" description="Basic and acidic residues" evidence="3">
    <location>
        <begin position="1"/>
        <end position="11"/>
    </location>
</feature>
<evidence type="ECO:0000313" key="6">
    <source>
        <dbReference type="Proteomes" id="UP001497482"/>
    </source>
</evidence>
<feature type="compositionally biased region" description="Basic and acidic residues" evidence="3">
    <location>
        <begin position="52"/>
        <end position="64"/>
    </location>
</feature>
<dbReference type="GO" id="GO:0007169">
    <property type="term" value="P:cell surface receptor protein tyrosine kinase signaling pathway"/>
    <property type="evidence" value="ECO:0007669"/>
    <property type="project" value="TreeGrafter"/>
</dbReference>
<accession>A0AAV2MKE5</accession>
<feature type="compositionally biased region" description="Polar residues" evidence="3">
    <location>
        <begin position="12"/>
        <end position="26"/>
    </location>
</feature>
<evidence type="ECO:0000313" key="5">
    <source>
        <dbReference type="EMBL" id="CAL1613919.1"/>
    </source>
</evidence>
<dbReference type="GO" id="GO:0005737">
    <property type="term" value="C:cytoplasm"/>
    <property type="evidence" value="ECO:0007669"/>
    <property type="project" value="UniProtKB-ARBA"/>
</dbReference>
<proteinExistence type="predicted"/>
<dbReference type="PANTHER" id="PTHR14098">
    <property type="entry name" value="SH2 DOMAIN CONTAINING PROTEIN"/>
    <property type="match status" value="1"/>
</dbReference>